<dbReference type="AlphaFoldDB" id="A0A814C042"/>
<protein>
    <submittedName>
        <fullName evidence="1">Uncharacterized protein</fullName>
    </submittedName>
</protein>
<evidence type="ECO:0000313" key="5">
    <source>
        <dbReference type="Proteomes" id="UP000663832"/>
    </source>
</evidence>
<evidence type="ECO:0000313" key="2">
    <source>
        <dbReference type="EMBL" id="CAF1323165.1"/>
    </source>
</evidence>
<keyword evidence="5" id="KW-1185">Reference proteome</keyword>
<evidence type="ECO:0000313" key="3">
    <source>
        <dbReference type="EMBL" id="CAF1531222.1"/>
    </source>
</evidence>
<dbReference type="OrthoDB" id="10152944at2759"/>
<accession>A0A814C042</accession>
<dbReference type="EMBL" id="CAJNOM010001007">
    <property type="protein sequence ID" value="CAF1585587.1"/>
    <property type="molecule type" value="Genomic_DNA"/>
</dbReference>
<name>A0A814C042_9BILA</name>
<evidence type="ECO:0000313" key="6">
    <source>
        <dbReference type="Proteomes" id="UP000663877"/>
    </source>
</evidence>
<comment type="caution">
    <text evidence="1">The sequence shown here is derived from an EMBL/GenBank/DDBJ whole genome shotgun (WGS) entry which is preliminary data.</text>
</comment>
<dbReference type="EMBL" id="CAJNOI010000646">
    <property type="protein sequence ID" value="CAF1323165.1"/>
    <property type="molecule type" value="Genomic_DNA"/>
</dbReference>
<proteinExistence type="predicted"/>
<sequence length="215" mass="25672">MTTTRMKTIWEYKYCHKQKTTEFFSKSASSDIWQKYTFYSLVDNPTTFHTQETLYSFTDASKECETLQQNDYLVKVANAVAYFGEQYIIKDLNNYCETEVNEPNYRVQQFIKWHDVTYYIRGHNICDAPYWKQKQQVYNQIRVIAEEKGIPSRCWKTLIRLYQNRNSVCHVPANVADAESMKDYADNSNDRDERESVEYLYNLVLNALRTSRRGR</sequence>
<organism evidence="1 6">
    <name type="scientific">Adineta steineri</name>
    <dbReference type="NCBI Taxonomy" id="433720"/>
    <lineage>
        <taxon>Eukaryota</taxon>
        <taxon>Metazoa</taxon>
        <taxon>Spiralia</taxon>
        <taxon>Gnathifera</taxon>
        <taxon>Rotifera</taxon>
        <taxon>Eurotatoria</taxon>
        <taxon>Bdelloidea</taxon>
        <taxon>Adinetida</taxon>
        <taxon>Adinetidae</taxon>
        <taxon>Adineta</taxon>
    </lineage>
</organism>
<reference evidence="1" key="1">
    <citation type="submission" date="2021-02" db="EMBL/GenBank/DDBJ databases">
        <authorList>
            <person name="Nowell W R."/>
        </authorList>
    </citation>
    <scope>NUCLEOTIDE SEQUENCE</scope>
</reference>
<evidence type="ECO:0000313" key="1">
    <source>
        <dbReference type="EMBL" id="CAF0933434.1"/>
    </source>
</evidence>
<dbReference type="EMBL" id="CAJNOM010000645">
    <property type="protein sequence ID" value="CAF1531222.1"/>
    <property type="molecule type" value="Genomic_DNA"/>
</dbReference>
<evidence type="ECO:0000313" key="4">
    <source>
        <dbReference type="EMBL" id="CAF1585587.1"/>
    </source>
</evidence>
<dbReference type="EMBL" id="CAJNOI010000046">
    <property type="protein sequence ID" value="CAF0933434.1"/>
    <property type="molecule type" value="Genomic_DNA"/>
</dbReference>
<dbReference type="Proteomes" id="UP000663877">
    <property type="component" value="Unassembled WGS sequence"/>
</dbReference>
<dbReference type="Proteomes" id="UP000663832">
    <property type="component" value="Unassembled WGS sequence"/>
</dbReference>
<gene>
    <name evidence="1" type="ORF">BJG266_LOCUS12231</name>
    <name evidence="2" type="ORF">BJG266_LOCUS33461</name>
    <name evidence="3" type="ORF">QVE165_LOCUS45541</name>
    <name evidence="4" type="ORF">QVE165_LOCUS50585</name>
</gene>